<evidence type="ECO:0000313" key="12">
    <source>
        <dbReference type="Proteomes" id="UP000295210"/>
    </source>
</evidence>
<comment type="catalytic activity">
    <reaction evidence="1">
        <text>(7,8-dihydropterin-6-yl)methyl diphosphate + 4-aminobenzoate = 7,8-dihydropteroate + diphosphate</text>
        <dbReference type="Rhea" id="RHEA:19949"/>
        <dbReference type="ChEBI" id="CHEBI:17836"/>
        <dbReference type="ChEBI" id="CHEBI:17839"/>
        <dbReference type="ChEBI" id="CHEBI:33019"/>
        <dbReference type="ChEBI" id="CHEBI:72950"/>
        <dbReference type="EC" id="2.5.1.15"/>
    </reaction>
</comment>
<evidence type="ECO:0000256" key="3">
    <source>
        <dbReference type="ARBA" id="ARBA00004763"/>
    </source>
</evidence>
<dbReference type="NCBIfam" id="TIGR01496">
    <property type="entry name" value="DHPS"/>
    <property type="match status" value="1"/>
</dbReference>
<dbReference type="PROSITE" id="PS00793">
    <property type="entry name" value="DHPS_2"/>
    <property type="match status" value="1"/>
</dbReference>
<dbReference type="InterPro" id="IPR011005">
    <property type="entry name" value="Dihydropteroate_synth-like_sf"/>
</dbReference>
<proteinExistence type="inferred from homology"/>
<keyword evidence="7 9" id="KW-0460">Magnesium</keyword>
<dbReference type="GO" id="GO:0005829">
    <property type="term" value="C:cytosol"/>
    <property type="evidence" value="ECO:0007669"/>
    <property type="project" value="TreeGrafter"/>
</dbReference>
<gene>
    <name evidence="11" type="ORF">C7378_0151</name>
</gene>
<dbReference type="EC" id="2.5.1.15" evidence="4 9"/>
<comment type="pathway">
    <text evidence="3 9">Cofactor biosynthesis; tetrahydrofolate biosynthesis; 7,8-dihydrofolate from 2-amino-4-hydroxy-6-hydroxymethyl-7,8-dihydropteridine diphosphate and 4-aminobenzoate: step 1/2.</text>
</comment>
<dbReference type="AlphaFoldDB" id="A0A4V2PVN8"/>
<dbReference type="InterPro" id="IPR000489">
    <property type="entry name" value="Pterin-binding_dom"/>
</dbReference>
<keyword evidence="6 9" id="KW-0479">Metal-binding</keyword>
<dbReference type="PROSITE" id="PS50972">
    <property type="entry name" value="PTERIN_BINDING"/>
    <property type="match status" value="1"/>
</dbReference>
<comment type="similarity">
    <text evidence="9">Belongs to the DHPS family.</text>
</comment>
<dbReference type="GO" id="GO:0004156">
    <property type="term" value="F:dihydropteroate synthase activity"/>
    <property type="evidence" value="ECO:0007669"/>
    <property type="project" value="UniProtKB-EC"/>
</dbReference>
<comment type="caution">
    <text evidence="11">The sequence shown here is derived from an EMBL/GenBank/DDBJ whole genome shotgun (WGS) entry which is preliminary data.</text>
</comment>
<evidence type="ECO:0000313" key="11">
    <source>
        <dbReference type="EMBL" id="TCK75171.1"/>
    </source>
</evidence>
<dbReference type="PANTHER" id="PTHR20941:SF1">
    <property type="entry name" value="FOLIC ACID SYNTHESIS PROTEIN FOL1"/>
    <property type="match status" value="1"/>
</dbReference>
<keyword evidence="5 9" id="KW-0808">Transferase</keyword>
<evidence type="ECO:0000256" key="9">
    <source>
        <dbReference type="RuleBase" id="RU361205"/>
    </source>
</evidence>
<accession>A0A4V2PVN8</accession>
<evidence type="ECO:0000256" key="7">
    <source>
        <dbReference type="ARBA" id="ARBA00022842"/>
    </source>
</evidence>
<comment type="function">
    <text evidence="9">Catalyzes the condensation of para-aminobenzoate (pABA) with 6-hydroxymethyl-7,8-dihydropterin diphosphate (DHPt-PP) to form 7,8-dihydropteroate (H2Pte), the immediate precursor of folate derivatives.</text>
</comment>
<dbReference type="UniPathway" id="UPA00077">
    <property type="reaction ID" value="UER00156"/>
</dbReference>
<evidence type="ECO:0000256" key="6">
    <source>
        <dbReference type="ARBA" id="ARBA00022723"/>
    </source>
</evidence>
<dbReference type="Gene3D" id="3.20.20.20">
    <property type="entry name" value="Dihydropteroate synthase-like"/>
    <property type="match status" value="1"/>
</dbReference>
<evidence type="ECO:0000259" key="10">
    <source>
        <dbReference type="PROSITE" id="PS50972"/>
    </source>
</evidence>
<evidence type="ECO:0000256" key="4">
    <source>
        <dbReference type="ARBA" id="ARBA00012458"/>
    </source>
</evidence>
<dbReference type="PANTHER" id="PTHR20941">
    <property type="entry name" value="FOLATE SYNTHESIS PROTEINS"/>
    <property type="match status" value="1"/>
</dbReference>
<evidence type="ECO:0000256" key="1">
    <source>
        <dbReference type="ARBA" id="ARBA00000012"/>
    </source>
</evidence>
<organism evidence="11 12">
    <name type="scientific">Acidipila rosea</name>
    <dbReference type="NCBI Taxonomy" id="768535"/>
    <lineage>
        <taxon>Bacteria</taxon>
        <taxon>Pseudomonadati</taxon>
        <taxon>Acidobacteriota</taxon>
        <taxon>Terriglobia</taxon>
        <taxon>Terriglobales</taxon>
        <taxon>Acidobacteriaceae</taxon>
        <taxon>Acidipila</taxon>
    </lineage>
</organism>
<dbReference type="SUPFAM" id="SSF51717">
    <property type="entry name" value="Dihydropteroate synthetase-like"/>
    <property type="match status" value="1"/>
</dbReference>
<dbReference type="GO" id="GO:0046654">
    <property type="term" value="P:tetrahydrofolate biosynthetic process"/>
    <property type="evidence" value="ECO:0007669"/>
    <property type="project" value="UniProtKB-UniPathway"/>
</dbReference>
<dbReference type="InterPro" id="IPR006390">
    <property type="entry name" value="DHP_synth_dom"/>
</dbReference>
<protein>
    <recommendedName>
        <fullName evidence="4 9">Dihydropteroate synthase</fullName>
        <shortName evidence="9">DHPS</shortName>
        <ecNumber evidence="4 9">2.5.1.15</ecNumber>
    </recommendedName>
    <alternativeName>
        <fullName evidence="9">Dihydropteroate pyrophosphorylase</fullName>
    </alternativeName>
</protein>
<keyword evidence="8 9" id="KW-0289">Folate biosynthesis</keyword>
<dbReference type="GO" id="GO:0046872">
    <property type="term" value="F:metal ion binding"/>
    <property type="evidence" value="ECO:0007669"/>
    <property type="project" value="UniProtKB-KW"/>
</dbReference>
<comment type="cofactor">
    <cofactor evidence="2 9">
        <name>Mg(2+)</name>
        <dbReference type="ChEBI" id="CHEBI:18420"/>
    </cofactor>
</comment>
<sequence>MGFAKRAHVEWKLRTRTLPLGARTLVMGVLNVTPDSFSDGGAFREPAVAAEHALAMFAAGAEMVDIGGESTRPGARGPLSADEEIDRVLPVMEEVLRARPGALLSIDTYHAETARAAVAAGAEIVNDVSGFLWDGAMARTCAELGCGVVLMHTRGRPEEWRRLPRLAAAEVLPLVKRELGERLKSARDEGIERERIALDPGYGFGKSFEANYPLLAAQEELLALGQPLLAGISRKSFLARTLAPLHGGEDAPMNARGNATLAATVAAVLAGASIVRVHEVRPAVEACLIADAILAGG</sequence>
<dbReference type="GO" id="GO:0046656">
    <property type="term" value="P:folic acid biosynthetic process"/>
    <property type="evidence" value="ECO:0007669"/>
    <property type="project" value="UniProtKB-KW"/>
</dbReference>
<feature type="domain" description="Pterin-binding" evidence="10">
    <location>
        <begin position="24"/>
        <end position="288"/>
    </location>
</feature>
<evidence type="ECO:0000256" key="8">
    <source>
        <dbReference type="ARBA" id="ARBA00022909"/>
    </source>
</evidence>
<keyword evidence="12" id="KW-1185">Reference proteome</keyword>
<dbReference type="Pfam" id="PF00809">
    <property type="entry name" value="Pterin_bind"/>
    <property type="match status" value="1"/>
</dbReference>
<dbReference type="Proteomes" id="UP000295210">
    <property type="component" value="Unassembled WGS sequence"/>
</dbReference>
<evidence type="ECO:0000256" key="2">
    <source>
        <dbReference type="ARBA" id="ARBA00001946"/>
    </source>
</evidence>
<dbReference type="CDD" id="cd00739">
    <property type="entry name" value="DHPS"/>
    <property type="match status" value="1"/>
</dbReference>
<evidence type="ECO:0000256" key="5">
    <source>
        <dbReference type="ARBA" id="ARBA00022679"/>
    </source>
</evidence>
<dbReference type="EMBL" id="SMGK01000001">
    <property type="protein sequence ID" value="TCK75171.1"/>
    <property type="molecule type" value="Genomic_DNA"/>
</dbReference>
<dbReference type="RefSeq" id="WP_131990726.1">
    <property type="nucleotide sequence ID" value="NZ_SMGK01000001.1"/>
</dbReference>
<reference evidence="11 12" key="1">
    <citation type="submission" date="2019-03" db="EMBL/GenBank/DDBJ databases">
        <title>Genomic Encyclopedia of Type Strains, Phase IV (KMG-IV): sequencing the most valuable type-strain genomes for metagenomic binning, comparative biology and taxonomic classification.</title>
        <authorList>
            <person name="Goeker M."/>
        </authorList>
    </citation>
    <scope>NUCLEOTIDE SEQUENCE [LARGE SCALE GENOMIC DNA]</scope>
    <source>
        <strain evidence="11 12">DSM 103428</strain>
    </source>
</reference>
<dbReference type="OrthoDB" id="9811744at2"/>
<dbReference type="PROSITE" id="PS00792">
    <property type="entry name" value="DHPS_1"/>
    <property type="match status" value="1"/>
</dbReference>
<dbReference type="InterPro" id="IPR045031">
    <property type="entry name" value="DHP_synth-like"/>
</dbReference>
<name>A0A4V2PVN8_9BACT</name>